<dbReference type="PRINTS" id="PR00237">
    <property type="entry name" value="GPCRRHODOPSN"/>
</dbReference>
<evidence type="ECO:0000256" key="6">
    <source>
        <dbReference type="ARBA" id="ARBA00023040"/>
    </source>
</evidence>
<dbReference type="InterPro" id="IPR000611">
    <property type="entry name" value="NPY_rcpt"/>
</dbReference>
<keyword evidence="9" id="KW-0807">Transducer</keyword>
<dbReference type="GO" id="GO:0004995">
    <property type="term" value="F:tachykinin receptor activity"/>
    <property type="evidence" value="ECO:0007669"/>
    <property type="project" value="InterPro"/>
</dbReference>
<evidence type="ECO:0000259" key="11">
    <source>
        <dbReference type="PROSITE" id="PS50262"/>
    </source>
</evidence>
<evidence type="ECO:0000256" key="5">
    <source>
        <dbReference type="ARBA" id="ARBA00022989"/>
    </source>
</evidence>
<dbReference type="SUPFAM" id="SSF81321">
    <property type="entry name" value="Family A G protein-coupled receptor-like"/>
    <property type="match status" value="1"/>
</dbReference>
<dbReference type="CDD" id="cd15390">
    <property type="entry name" value="7tmA_TACR"/>
    <property type="match status" value="1"/>
</dbReference>
<dbReference type="PANTHER" id="PTHR46925:SF2">
    <property type="entry name" value="G-PROTEIN COUPLED RECEPTOR TKR-1-RELATED"/>
    <property type="match status" value="1"/>
</dbReference>
<keyword evidence="3" id="KW-1003">Cell membrane</keyword>
<proteinExistence type="inferred from homology"/>
<dbReference type="GO" id="GO:0005886">
    <property type="term" value="C:plasma membrane"/>
    <property type="evidence" value="ECO:0007669"/>
    <property type="project" value="UniProtKB-SubCell"/>
</dbReference>
<dbReference type="PRINTS" id="PR01012">
    <property type="entry name" value="NRPEPTIDEYR"/>
</dbReference>
<reference evidence="13" key="1">
    <citation type="submission" date="2025-08" db="UniProtKB">
        <authorList>
            <consortium name="RefSeq"/>
        </authorList>
    </citation>
    <scope>IDENTIFICATION</scope>
</reference>
<feature type="transmembrane region" description="Helical" evidence="10">
    <location>
        <begin position="110"/>
        <end position="132"/>
    </location>
</feature>
<dbReference type="PANTHER" id="PTHR46925">
    <property type="entry name" value="G-PROTEIN COUPLED RECEPTOR TKR-1-RELATED"/>
    <property type="match status" value="1"/>
</dbReference>
<keyword evidence="12" id="KW-1185">Reference proteome</keyword>
<dbReference type="GeneID" id="107266082"/>
<evidence type="ECO:0000256" key="8">
    <source>
        <dbReference type="ARBA" id="ARBA00023170"/>
    </source>
</evidence>
<dbReference type="InterPro" id="IPR017452">
    <property type="entry name" value="GPCR_Rhodpsn_7TM"/>
</dbReference>
<feature type="transmembrane region" description="Helical" evidence="10">
    <location>
        <begin position="138"/>
        <end position="166"/>
    </location>
</feature>
<dbReference type="AlphaFoldDB" id="A0AAJ7VZX7"/>
<dbReference type="PROSITE" id="PS50262">
    <property type="entry name" value="G_PROTEIN_RECEP_F1_2"/>
    <property type="match status" value="1"/>
</dbReference>
<dbReference type="Pfam" id="PF00001">
    <property type="entry name" value="7tm_1"/>
    <property type="match status" value="2"/>
</dbReference>
<evidence type="ECO:0000256" key="10">
    <source>
        <dbReference type="SAM" id="Phobius"/>
    </source>
</evidence>
<comment type="similarity">
    <text evidence="2">Belongs to the G-protein coupled receptor 1 family.</text>
</comment>
<feature type="domain" description="G-protein coupled receptors family 1 profile" evidence="11">
    <location>
        <begin position="89"/>
        <end position="414"/>
    </location>
</feature>
<name>A0AAJ7VZX7_CEPCN</name>
<feature type="transmembrane region" description="Helical" evidence="10">
    <location>
        <begin position="303"/>
        <end position="328"/>
    </location>
</feature>
<dbReference type="GO" id="GO:0004983">
    <property type="term" value="F:neuropeptide Y receptor activity"/>
    <property type="evidence" value="ECO:0007669"/>
    <property type="project" value="InterPro"/>
</dbReference>
<keyword evidence="5 10" id="KW-1133">Transmembrane helix</keyword>
<feature type="transmembrane region" description="Helical" evidence="10">
    <location>
        <begin position="399"/>
        <end position="417"/>
    </location>
</feature>
<keyword evidence="7 10" id="KW-0472">Membrane</keyword>
<organism evidence="12 13">
    <name type="scientific">Cephus cinctus</name>
    <name type="common">Wheat stem sawfly</name>
    <dbReference type="NCBI Taxonomy" id="211228"/>
    <lineage>
        <taxon>Eukaryota</taxon>
        <taxon>Metazoa</taxon>
        <taxon>Ecdysozoa</taxon>
        <taxon>Arthropoda</taxon>
        <taxon>Hexapoda</taxon>
        <taxon>Insecta</taxon>
        <taxon>Pterygota</taxon>
        <taxon>Neoptera</taxon>
        <taxon>Endopterygota</taxon>
        <taxon>Hymenoptera</taxon>
        <taxon>Cephoidea</taxon>
        <taxon>Cephidae</taxon>
        <taxon>Cephus</taxon>
    </lineage>
</organism>
<evidence type="ECO:0000256" key="1">
    <source>
        <dbReference type="ARBA" id="ARBA00004651"/>
    </source>
</evidence>
<evidence type="ECO:0000313" key="13">
    <source>
        <dbReference type="RefSeq" id="XP_024939276.1"/>
    </source>
</evidence>
<feature type="transmembrane region" description="Helical" evidence="10">
    <location>
        <begin position="251"/>
        <end position="271"/>
    </location>
</feature>
<dbReference type="InterPro" id="IPR001681">
    <property type="entry name" value="Neurokn_rcpt"/>
</dbReference>
<evidence type="ECO:0000256" key="7">
    <source>
        <dbReference type="ARBA" id="ARBA00023136"/>
    </source>
</evidence>
<evidence type="ECO:0000256" key="4">
    <source>
        <dbReference type="ARBA" id="ARBA00022692"/>
    </source>
</evidence>
<keyword evidence="6" id="KW-0297">G-protein coupled receptor</keyword>
<feature type="transmembrane region" description="Helical" evidence="10">
    <location>
        <begin position="355"/>
        <end position="379"/>
    </location>
</feature>
<evidence type="ECO:0000256" key="2">
    <source>
        <dbReference type="ARBA" id="ARBA00010663"/>
    </source>
</evidence>
<accession>A0AAJ7VZX7</accession>
<keyword evidence="8" id="KW-0675">Receptor</keyword>
<dbReference type="Proteomes" id="UP000694920">
    <property type="component" value="Unplaced"/>
</dbReference>
<feature type="transmembrane region" description="Helical" evidence="10">
    <location>
        <begin position="73"/>
        <end position="98"/>
    </location>
</feature>
<sequence length="514" mass="60197">MNGIDSLRLYNCSAIVLQRNITFLVDLNRSELLNILKEALDNSIRKEFFQDILSDCLLPRQRRPFDLPWWQKLSWASIFASMLLVAIGGNAIVMWIVLAHRRMRTVTNYFLVNLSLSDLMMAILNCVFNFIFMVNSDWPFGVVYCTVNNFVANVTVASSVFTLMAISLDRLSIRQLSSMITCQSAAWSSLEGTARLSAIRWSRDFNIMVYQGITCSTLYNLVQKYLAKYHLRYMAIMRPLQHHMSRRRARLALALIWFASALLALPCLLYSTTFTRRYSNGQSRNVCYMLWPDGRYPNSMMEYIYNLVFLGVTYLIPVTAMGICYTLMGRELWGSRSIGEHTQHQKESMKSKRRVVRMFIVVVTIFAVCWLPYHGYFIFSYHNRRFTESSYAQHIYLSFYWLAMSNAMVNPIIYYWMNTRFRVYFQQIICKCYCLFGRQHVRRSQAQDLMKHNRSDLVPSHSGRLRFASNQWRHSSAESHLQTIRMNCRSTTDRRHHTDYGIVSPTSTNNEFGT</sequence>
<dbReference type="RefSeq" id="XP_024939276.1">
    <property type="nucleotide sequence ID" value="XM_025083508.1"/>
</dbReference>
<dbReference type="InterPro" id="IPR000276">
    <property type="entry name" value="GPCR_Rhodpsn"/>
</dbReference>
<evidence type="ECO:0000256" key="9">
    <source>
        <dbReference type="ARBA" id="ARBA00023224"/>
    </source>
</evidence>
<evidence type="ECO:0000256" key="3">
    <source>
        <dbReference type="ARBA" id="ARBA00022475"/>
    </source>
</evidence>
<protein>
    <submittedName>
        <fullName evidence="13">Tachykinin-like peptides receptor 86C isoform X1</fullName>
    </submittedName>
</protein>
<dbReference type="Gene3D" id="1.20.1070.10">
    <property type="entry name" value="Rhodopsin 7-helix transmembrane proteins"/>
    <property type="match status" value="1"/>
</dbReference>
<gene>
    <name evidence="13" type="primary">LOC107266082</name>
</gene>
<evidence type="ECO:0000313" key="12">
    <source>
        <dbReference type="Proteomes" id="UP000694920"/>
    </source>
</evidence>
<keyword evidence="4 10" id="KW-0812">Transmembrane</keyword>
<comment type="subcellular location">
    <subcellularLocation>
        <location evidence="1">Cell membrane</location>
        <topology evidence="1">Multi-pass membrane protein</topology>
    </subcellularLocation>
</comment>